<keyword evidence="1" id="KW-0597">Phosphoprotein</keyword>
<dbReference type="InterPro" id="IPR052893">
    <property type="entry name" value="TCS_response_regulator"/>
</dbReference>
<dbReference type="SUPFAM" id="SSF52172">
    <property type="entry name" value="CheY-like"/>
    <property type="match status" value="1"/>
</dbReference>
<dbReference type="RefSeq" id="WP_258828742.1">
    <property type="nucleotide sequence ID" value="NZ_JANUHA010000010.1"/>
</dbReference>
<dbReference type="CDD" id="cd17557">
    <property type="entry name" value="REC_Rcp-like"/>
    <property type="match status" value="1"/>
</dbReference>
<dbReference type="SMART" id="SM00448">
    <property type="entry name" value="REC"/>
    <property type="match status" value="1"/>
</dbReference>
<dbReference type="PROSITE" id="PS50110">
    <property type="entry name" value="RESPONSE_REGULATORY"/>
    <property type="match status" value="1"/>
</dbReference>
<dbReference type="Pfam" id="PF00072">
    <property type="entry name" value="Response_reg"/>
    <property type="match status" value="1"/>
</dbReference>
<name>A0ABT2AP19_9BURK</name>
<proteinExistence type="predicted"/>
<dbReference type="PANTHER" id="PTHR44520:SF2">
    <property type="entry name" value="RESPONSE REGULATOR RCP1"/>
    <property type="match status" value="1"/>
</dbReference>
<accession>A0ABT2AP19</accession>
<evidence type="ECO:0000256" key="1">
    <source>
        <dbReference type="PROSITE-ProRule" id="PRU00169"/>
    </source>
</evidence>
<dbReference type="InterPro" id="IPR011006">
    <property type="entry name" value="CheY-like_superfamily"/>
</dbReference>
<dbReference type="Gene3D" id="3.40.50.2300">
    <property type="match status" value="1"/>
</dbReference>
<organism evidence="3 4">
    <name type="scientific">Massilia agri</name>
    <dbReference type="NCBI Taxonomy" id="1886785"/>
    <lineage>
        <taxon>Bacteria</taxon>
        <taxon>Pseudomonadati</taxon>
        <taxon>Pseudomonadota</taxon>
        <taxon>Betaproteobacteria</taxon>
        <taxon>Burkholderiales</taxon>
        <taxon>Oxalobacteraceae</taxon>
        <taxon>Telluria group</taxon>
        <taxon>Massilia</taxon>
    </lineage>
</organism>
<reference evidence="3 4" key="1">
    <citation type="submission" date="2022-08" db="EMBL/GenBank/DDBJ databases">
        <title>Reclassification of Massilia species as members of the genera Telluria, Duganella, Pseudoduganella, Mokoshia gen. nov. and Zemynaea gen. nov. using orthogonal and non-orthogonal genome-based approaches.</title>
        <authorList>
            <person name="Bowman J.P."/>
        </authorList>
    </citation>
    <scope>NUCLEOTIDE SEQUENCE [LARGE SCALE GENOMIC DNA]</scope>
    <source>
        <strain evidence="3 4">JCM 31661</strain>
    </source>
</reference>
<evidence type="ECO:0000313" key="3">
    <source>
        <dbReference type="EMBL" id="MCS0597720.1"/>
    </source>
</evidence>
<evidence type="ECO:0000313" key="4">
    <source>
        <dbReference type="Proteomes" id="UP001206572"/>
    </source>
</evidence>
<dbReference type="EMBL" id="JANUHA010000010">
    <property type="protein sequence ID" value="MCS0597720.1"/>
    <property type="molecule type" value="Genomic_DNA"/>
</dbReference>
<gene>
    <name evidence="3" type="ORF">NX780_15340</name>
</gene>
<dbReference type="PANTHER" id="PTHR44520">
    <property type="entry name" value="RESPONSE REGULATOR RCP1-RELATED"/>
    <property type="match status" value="1"/>
</dbReference>
<feature type="modified residue" description="4-aspartylphosphate" evidence="1">
    <location>
        <position position="56"/>
    </location>
</feature>
<keyword evidence="4" id="KW-1185">Reference proteome</keyword>
<comment type="caution">
    <text evidence="3">The sequence shown here is derived from an EMBL/GenBank/DDBJ whole genome shotgun (WGS) entry which is preliminary data.</text>
</comment>
<dbReference type="Proteomes" id="UP001206572">
    <property type="component" value="Unassembled WGS sequence"/>
</dbReference>
<protein>
    <submittedName>
        <fullName evidence="3">Response regulator</fullName>
    </submittedName>
</protein>
<dbReference type="InterPro" id="IPR001789">
    <property type="entry name" value="Sig_transdc_resp-reg_receiver"/>
</dbReference>
<evidence type="ECO:0000259" key="2">
    <source>
        <dbReference type="PROSITE" id="PS50110"/>
    </source>
</evidence>
<sequence length="138" mass="14619">MKKKLLLVEDSIHDAGFTKHALQACGLENAVVHAVDGAEGLQVLLDDPAIALVLLDLKLPKVDGFEFLKIIRHDPRFVALPVIVVTTSSIVADRTRAELLGANGFVTKAFDLNEFNALIAAAVGPYASMLASDAATIG</sequence>
<feature type="domain" description="Response regulatory" evidence="2">
    <location>
        <begin position="4"/>
        <end position="123"/>
    </location>
</feature>